<evidence type="ECO:0000256" key="3">
    <source>
        <dbReference type="SAM" id="MobiDB-lite"/>
    </source>
</evidence>
<proteinExistence type="predicted"/>
<dbReference type="PANTHER" id="PTHR46093">
    <property type="entry name" value="ACYL-COA-BINDING DOMAIN-CONTAINING PROTEIN 5"/>
    <property type="match status" value="1"/>
</dbReference>
<keyword evidence="6" id="KW-1185">Reference proteome</keyword>
<evidence type="ECO:0008006" key="7">
    <source>
        <dbReference type="Google" id="ProtNLM"/>
    </source>
</evidence>
<dbReference type="GeneID" id="28996913"/>
<keyword evidence="2" id="KW-0677">Repeat</keyword>
<feature type="compositionally biased region" description="Low complexity" evidence="3">
    <location>
        <begin position="873"/>
        <end position="882"/>
    </location>
</feature>
<dbReference type="VEuPathDB" id="FungiDB:PHYBLDRAFT_169107"/>
<evidence type="ECO:0000256" key="2">
    <source>
        <dbReference type="ARBA" id="ARBA00022737"/>
    </source>
</evidence>
<dbReference type="Proteomes" id="UP000077315">
    <property type="component" value="Unassembled WGS sequence"/>
</dbReference>
<feature type="region of interest" description="Disordered" evidence="3">
    <location>
        <begin position="861"/>
        <end position="890"/>
    </location>
</feature>
<dbReference type="AlphaFoldDB" id="A0A162PHD6"/>
<dbReference type="STRING" id="763407.A0A162PHD6"/>
<name>A0A162PHD6_PHYB8</name>
<dbReference type="RefSeq" id="XP_018290887.1">
    <property type="nucleotide sequence ID" value="XM_018436007.1"/>
</dbReference>
<accession>A0A162PHD6</accession>
<dbReference type="Pfam" id="PF07646">
    <property type="entry name" value="Kelch_2"/>
    <property type="match status" value="1"/>
</dbReference>
<dbReference type="Pfam" id="PF24681">
    <property type="entry name" value="Kelch_KLHDC2_KLHL20_DRC7"/>
    <property type="match status" value="1"/>
</dbReference>
<gene>
    <name evidence="5" type="ORF">PHYBLDRAFT_169107</name>
</gene>
<keyword evidence="1" id="KW-0880">Kelch repeat</keyword>
<dbReference type="InterPro" id="IPR006652">
    <property type="entry name" value="Kelch_1"/>
</dbReference>
<dbReference type="SMART" id="SM00612">
    <property type="entry name" value="Kelch"/>
    <property type="match status" value="2"/>
</dbReference>
<dbReference type="SUPFAM" id="SSF117281">
    <property type="entry name" value="Kelch motif"/>
    <property type="match status" value="1"/>
</dbReference>
<evidence type="ECO:0000313" key="6">
    <source>
        <dbReference type="Proteomes" id="UP000077315"/>
    </source>
</evidence>
<organism evidence="5 6">
    <name type="scientific">Phycomyces blakesleeanus (strain ATCC 8743b / DSM 1359 / FGSC 10004 / NBRC 33097 / NRRL 1555)</name>
    <dbReference type="NCBI Taxonomy" id="763407"/>
    <lineage>
        <taxon>Eukaryota</taxon>
        <taxon>Fungi</taxon>
        <taxon>Fungi incertae sedis</taxon>
        <taxon>Mucoromycota</taxon>
        <taxon>Mucoromycotina</taxon>
        <taxon>Mucoromycetes</taxon>
        <taxon>Mucorales</taxon>
        <taxon>Phycomycetaceae</taxon>
        <taxon>Phycomyces</taxon>
    </lineage>
</organism>
<dbReference type="InterPro" id="IPR015915">
    <property type="entry name" value="Kelch-typ_b-propeller"/>
</dbReference>
<dbReference type="EMBL" id="KV440982">
    <property type="protein sequence ID" value="OAD72847.1"/>
    <property type="molecule type" value="Genomic_DNA"/>
</dbReference>
<protein>
    <recommendedName>
        <fullName evidence="7">Galactose oxidase</fullName>
    </recommendedName>
</protein>
<dbReference type="InParanoid" id="A0A162PHD6"/>
<evidence type="ECO:0000256" key="4">
    <source>
        <dbReference type="SAM" id="Phobius"/>
    </source>
</evidence>
<keyword evidence="4" id="KW-0472">Membrane</keyword>
<dbReference type="InterPro" id="IPR011498">
    <property type="entry name" value="Kelch_2"/>
</dbReference>
<evidence type="ECO:0000256" key="1">
    <source>
        <dbReference type="ARBA" id="ARBA00022441"/>
    </source>
</evidence>
<feature type="compositionally biased region" description="Polar residues" evidence="3">
    <location>
        <begin position="861"/>
        <end position="872"/>
    </location>
</feature>
<sequence length="890" mass="99672">MCIDVAFVDMIQCLWTPCFQSQIIVYEATTSNAYFYVPNLMNNLPFMGGNAVAQRNNSLVLYGGEDALSNYKSDLYMLTQMPTTYTWHQIHQNNSVPGNSYGQAVMSNDAEIMFLIGGVTKNTKNLFLPMQIYKFLFSTGNWDPWEGNTNLNTTLPVPPNRQRFSAIAGPNNKVYICGGALNESAIFGDFWELDTTTMKFTELARLNAPIYAHTASLLSNGKLVILGGIIQTSPTTTKLSPMDNIHVYDIHTNTWKIQPTNKDSNGMYTSPRTMHNAVVTSDDKIVIFGGDNGGNQRTKAYINSVSILDTNTWTWSSPPPHGILPSRRSYAAAGILDGKHLTVSFGSALNSYYNDINVMDLNSLEWVNDFSSITKDSTSEMSKGLIAGVTIAAIILVVIIIFLFWRFWSYVNWLGKKIHGDIWKPRNGEPAWAETTRIIFQIILLFIFTMFLVFVIKQAVDSPNVTQRIQNSASNVQVPDVRFCFDGFPVYPPTDIRSTGVLCQTNTGVSCTKYIQQLNTSIFEPVFADYLGAVSCFLFRAPYDFQLVQTSGANNGSFLTFTFFGDQNATGRIHISAYPKEMDPNVNVYNIPSDNIPSYLSVSDMSNWQTNERNDIQSKNVFTVEPFSYSTLGYDLIDHRYLQNVGWNYVGFLPLSNSTPEITTSFRQEASNPNYVTSGHPDLGLITIVPNTWASLVDREVKMYTLLNALGFVGGIFGLLITVQTWLFGYRPRSPWGVVQRWSIGDMKRSLLRGLHSKFKTTDSGIPLIHPVHQRFSVSDFGTLEDETESQRVARVEERMQVLEMLFKAYYVDDEVFRSLESANKVTDNEKVSGSNLPLFPSSENSSVGLPFNSGNNNLNTPGFSHMFTRQHSGSSSTYSVSQQRLNGQL</sequence>
<feature type="transmembrane region" description="Helical" evidence="4">
    <location>
        <begin position="385"/>
        <end position="408"/>
    </location>
</feature>
<keyword evidence="4" id="KW-1133">Transmembrane helix</keyword>
<dbReference type="Gene3D" id="2.120.10.80">
    <property type="entry name" value="Kelch-type beta propeller"/>
    <property type="match status" value="1"/>
</dbReference>
<dbReference type="PANTHER" id="PTHR46093:SF18">
    <property type="entry name" value="FIBRONECTIN TYPE-III DOMAIN-CONTAINING PROTEIN"/>
    <property type="match status" value="1"/>
</dbReference>
<keyword evidence="4" id="KW-0812">Transmembrane</keyword>
<feature type="transmembrane region" description="Helical" evidence="4">
    <location>
        <begin position="438"/>
        <end position="456"/>
    </location>
</feature>
<feature type="transmembrane region" description="Helical" evidence="4">
    <location>
        <begin position="706"/>
        <end position="728"/>
    </location>
</feature>
<evidence type="ECO:0000313" key="5">
    <source>
        <dbReference type="EMBL" id="OAD72847.1"/>
    </source>
</evidence>
<dbReference type="OrthoDB" id="432528at2759"/>
<reference evidence="6" key="1">
    <citation type="submission" date="2015-06" db="EMBL/GenBank/DDBJ databases">
        <title>Expansion of signal transduction pathways in fungi by whole-genome duplication.</title>
        <authorList>
            <consortium name="DOE Joint Genome Institute"/>
            <person name="Corrochano L.M."/>
            <person name="Kuo A."/>
            <person name="Marcet-Houben M."/>
            <person name="Polaino S."/>
            <person name="Salamov A."/>
            <person name="Villalobos J.M."/>
            <person name="Alvarez M.I."/>
            <person name="Avalos J."/>
            <person name="Benito E.P."/>
            <person name="Benoit I."/>
            <person name="Burger G."/>
            <person name="Camino L.P."/>
            <person name="Canovas D."/>
            <person name="Cerda-Olmedo E."/>
            <person name="Cheng J.-F."/>
            <person name="Dominguez A."/>
            <person name="Elias M."/>
            <person name="Eslava A.P."/>
            <person name="Glaser F."/>
            <person name="Grimwood J."/>
            <person name="Gutierrez G."/>
            <person name="Heitman J."/>
            <person name="Henrissat B."/>
            <person name="Iturriaga E.A."/>
            <person name="Lang B.F."/>
            <person name="Lavin J.L."/>
            <person name="Lee S."/>
            <person name="Li W."/>
            <person name="Lindquist E."/>
            <person name="Lopez-Garcia S."/>
            <person name="Luque E.M."/>
            <person name="Marcos A.T."/>
            <person name="Martin J."/>
            <person name="McCluskey K."/>
            <person name="Medina H.R."/>
            <person name="Miralles-Duran A."/>
            <person name="Miyazaki A."/>
            <person name="Munoz-Torres E."/>
            <person name="Oguiza J.A."/>
            <person name="Ohm R."/>
            <person name="Olmedo M."/>
            <person name="Orejas M."/>
            <person name="Ortiz-Castellanos L."/>
            <person name="Pisabarro A.G."/>
            <person name="Rodriguez-Romero J."/>
            <person name="Ruiz-Herrera J."/>
            <person name="Ruiz-Vazquez R."/>
            <person name="Sanz C."/>
            <person name="Schackwitz W."/>
            <person name="Schmutz J."/>
            <person name="Shahriari M."/>
            <person name="Shelest E."/>
            <person name="Silva-Franco F."/>
            <person name="Soanes D."/>
            <person name="Syed K."/>
            <person name="Tagua V.G."/>
            <person name="Talbot N.J."/>
            <person name="Thon M."/>
            <person name="De vries R.P."/>
            <person name="Wiebenga A."/>
            <person name="Yadav J.S."/>
            <person name="Braun E.L."/>
            <person name="Baker S."/>
            <person name="Garre V."/>
            <person name="Horwitz B."/>
            <person name="Torres-Martinez S."/>
            <person name="Idnurm A."/>
            <person name="Herrera-Estrella A."/>
            <person name="Gabaldon T."/>
            <person name="Grigoriev I.V."/>
        </authorList>
    </citation>
    <scope>NUCLEOTIDE SEQUENCE [LARGE SCALE GENOMIC DNA]</scope>
    <source>
        <strain evidence="6">NRRL 1555(-)</strain>
    </source>
</reference>